<name>A0A368XAW9_9BURK</name>
<proteinExistence type="predicted"/>
<gene>
    <name evidence="1" type="ORF">DES41_11337</name>
</gene>
<dbReference type="Proteomes" id="UP000252884">
    <property type="component" value="Unassembled WGS sequence"/>
</dbReference>
<keyword evidence="2" id="KW-1185">Reference proteome</keyword>
<sequence>MSAVPAFSPPVAANDVGAVRQVALSPRVAEAVWRGTELEHRTTAVRSTGWAELDAELPGGGWPEQSVVEILTTQPATLEWRLLAPALKSVTASGGNVVLVGPPRLPHVPGLQQVGLSERHIIWIEAEAPAQRLWTAEQLIKSHAAGAIIAWLPKARAEQIRRLQVCAQGCEGLVFLCRPDAARHESSAAPLRVHASVGVDWELHVQVLKRRGPTHERPLALASLPGGLASVLTPRVLRPSLLLPSEAIDAVDSAAATARSRRHATH</sequence>
<dbReference type="InterPro" id="IPR027417">
    <property type="entry name" value="P-loop_NTPase"/>
</dbReference>
<dbReference type="InterPro" id="IPR047610">
    <property type="entry name" value="ImuA_translesion"/>
</dbReference>
<evidence type="ECO:0000313" key="1">
    <source>
        <dbReference type="EMBL" id="RCW65113.1"/>
    </source>
</evidence>
<accession>A0A368XAW9</accession>
<dbReference type="OrthoDB" id="9811176at2"/>
<dbReference type="SUPFAM" id="SSF52540">
    <property type="entry name" value="P-loop containing nucleoside triphosphate hydrolases"/>
    <property type="match status" value="1"/>
</dbReference>
<dbReference type="AlphaFoldDB" id="A0A368XAW9"/>
<protein>
    <submittedName>
        <fullName evidence="1">Protein ImuA</fullName>
    </submittedName>
</protein>
<dbReference type="NCBIfam" id="NF033429">
    <property type="entry name" value="ImuA_translesion"/>
    <property type="match status" value="1"/>
</dbReference>
<evidence type="ECO:0000313" key="2">
    <source>
        <dbReference type="Proteomes" id="UP000252884"/>
    </source>
</evidence>
<dbReference type="EMBL" id="QPJK01000013">
    <property type="protein sequence ID" value="RCW65113.1"/>
    <property type="molecule type" value="Genomic_DNA"/>
</dbReference>
<organism evidence="1 2">
    <name type="scientific">Pseudorhodoferax soli</name>
    <dbReference type="NCBI Taxonomy" id="545864"/>
    <lineage>
        <taxon>Bacteria</taxon>
        <taxon>Pseudomonadati</taxon>
        <taxon>Pseudomonadota</taxon>
        <taxon>Betaproteobacteria</taxon>
        <taxon>Burkholderiales</taxon>
        <taxon>Comamonadaceae</taxon>
    </lineage>
</organism>
<dbReference type="RefSeq" id="WP_114471916.1">
    <property type="nucleotide sequence ID" value="NZ_QPJK01000013.1"/>
</dbReference>
<dbReference type="Gene3D" id="3.40.50.300">
    <property type="entry name" value="P-loop containing nucleotide triphosphate hydrolases"/>
    <property type="match status" value="1"/>
</dbReference>
<comment type="caution">
    <text evidence="1">The sequence shown here is derived from an EMBL/GenBank/DDBJ whole genome shotgun (WGS) entry which is preliminary data.</text>
</comment>
<reference evidence="1 2" key="1">
    <citation type="submission" date="2018-07" db="EMBL/GenBank/DDBJ databases">
        <title>Genomic Encyclopedia of Type Strains, Phase IV (KMG-IV): sequencing the most valuable type-strain genomes for metagenomic binning, comparative biology and taxonomic classification.</title>
        <authorList>
            <person name="Goeker M."/>
        </authorList>
    </citation>
    <scope>NUCLEOTIDE SEQUENCE [LARGE SCALE GENOMIC DNA]</scope>
    <source>
        <strain evidence="1 2">DSM 21634</strain>
    </source>
</reference>